<dbReference type="STRING" id="558173.CDOO_09325"/>
<dbReference type="EMBL" id="CP006764">
    <property type="protein sequence ID" value="AIT61443.1"/>
    <property type="molecule type" value="Genomic_DNA"/>
</dbReference>
<gene>
    <name evidence="2" type="ORF">CDOO_09325</name>
</gene>
<feature type="region of interest" description="Disordered" evidence="1">
    <location>
        <begin position="248"/>
        <end position="270"/>
    </location>
</feature>
<organism evidence="2 3">
    <name type="scientific">Corynebacterium doosanense CAU 212 = DSM 45436</name>
    <dbReference type="NCBI Taxonomy" id="558173"/>
    <lineage>
        <taxon>Bacteria</taxon>
        <taxon>Bacillati</taxon>
        <taxon>Actinomycetota</taxon>
        <taxon>Actinomycetes</taxon>
        <taxon>Mycobacteriales</taxon>
        <taxon>Corynebacteriaceae</taxon>
        <taxon>Corynebacterium</taxon>
    </lineage>
</organism>
<sequence>MLSACQAQEETEADGQTVGLPVDAPRVTLVDAGSGQRSVVTYSDLDTDGEEQSVTATVAEGFAQSVTTAADVVTDAPSGQLGGGSTIVLPLTGSTTEAGDAAVGEREATRAPEFTVGAATIDDQALLPDLRSAEGFRFGWRGDDTGEVSTLQLRAPEDASDDGRAMAEGAIMSLMSLPVVFPDEEIGEGASWTVDSRVAGDNSLLQTVTYTLQSRDGDVLDLGVEVQQRPSLGALSLDGVEGAEGSAETELTVESSATTSTGSLTVDLGEPLPVDGDVTYTTRVVYADSSEQRIVQDASTSLSFD</sequence>
<dbReference type="KEGG" id="cdo:CDOO_09325"/>
<dbReference type="AlphaFoldDB" id="A0A097IH00"/>
<evidence type="ECO:0000256" key="1">
    <source>
        <dbReference type="SAM" id="MobiDB-lite"/>
    </source>
</evidence>
<feature type="compositionally biased region" description="Polar residues" evidence="1">
    <location>
        <begin position="252"/>
        <end position="264"/>
    </location>
</feature>
<proteinExistence type="predicted"/>
<protein>
    <submittedName>
        <fullName evidence="2">Oxidoreductase</fullName>
    </submittedName>
</protein>
<dbReference type="HOGENOM" id="CLU_050994_0_0_11"/>
<keyword evidence="3" id="KW-1185">Reference proteome</keyword>
<reference evidence="2 3" key="1">
    <citation type="submission" date="2013-09" db="EMBL/GenBank/DDBJ databases">
        <title>Complete genome sequence of Corynebacterium doosanense CAU 212(T) (=DSM 45436(T)), isolated from activated sludge.</title>
        <authorList>
            <person name="Schaffert L."/>
            <person name="Albersmeier A."/>
            <person name="Kalinowski J."/>
            <person name="Ruckert C."/>
        </authorList>
    </citation>
    <scope>NUCLEOTIDE SEQUENCE [LARGE SCALE GENOMIC DNA]</scope>
    <source>
        <strain evidence="2 3">CAU 212</strain>
    </source>
</reference>
<accession>A0A097IH00</accession>
<dbReference type="eggNOG" id="ENOG502Z9YC">
    <property type="taxonomic scope" value="Bacteria"/>
</dbReference>
<evidence type="ECO:0000313" key="3">
    <source>
        <dbReference type="Proteomes" id="UP000029914"/>
    </source>
</evidence>
<evidence type="ECO:0000313" key="2">
    <source>
        <dbReference type="EMBL" id="AIT61443.1"/>
    </source>
</evidence>
<dbReference type="Proteomes" id="UP000029914">
    <property type="component" value="Chromosome"/>
</dbReference>
<name>A0A097IH00_9CORY</name>